<dbReference type="InterPro" id="IPR002347">
    <property type="entry name" value="SDR_fam"/>
</dbReference>
<dbReference type="SUPFAM" id="SSF51735">
    <property type="entry name" value="NAD(P)-binding Rossmann-fold domains"/>
    <property type="match status" value="1"/>
</dbReference>
<dbReference type="RefSeq" id="WP_261934433.1">
    <property type="nucleotide sequence ID" value="NZ_AP018817.1"/>
</dbReference>
<evidence type="ECO:0000313" key="3">
    <source>
        <dbReference type="EMBL" id="BBF69964.1"/>
    </source>
</evidence>
<sequence>MIDLEGRHIAIVGAAGELGAAMAALLLDLGARVVAIDHDAAALQAMSGPSNLHIIVADVTDEAAMARAFEALKAPLDGLVNGAGIENAATPLDALDTALFRRVMDVNVTGVFLGMKHGVPHMRTPGGSIVNIASTGGIKGAAGMSAYVASKHAVIGLTRCAAIDYGPIGLRVNALCPGPLDGRMIDAIMGSRPGEPSDRAKARMAAIPSRRFGAMAEVAQATAYLLSDAATFVNGACHMVDGGISAI</sequence>
<protein>
    <submittedName>
        <fullName evidence="3">Short-chain dehydrogenase</fullName>
    </submittedName>
</protein>
<comment type="similarity">
    <text evidence="1">Belongs to the short-chain dehydrogenases/reductases (SDR) family.</text>
</comment>
<proteinExistence type="inferred from homology"/>
<evidence type="ECO:0000256" key="1">
    <source>
        <dbReference type="ARBA" id="ARBA00006484"/>
    </source>
</evidence>
<dbReference type="PRINTS" id="PR00080">
    <property type="entry name" value="SDRFAMILY"/>
</dbReference>
<dbReference type="PRINTS" id="PR00081">
    <property type="entry name" value="GDHRDH"/>
</dbReference>
<keyword evidence="4" id="KW-1185">Reference proteome</keyword>
<name>A0ABN5WCG9_9SPHN</name>
<dbReference type="Pfam" id="PF13561">
    <property type="entry name" value="adh_short_C2"/>
    <property type="match status" value="1"/>
</dbReference>
<dbReference type="PROSITE" id="PS00061">
    <property type="entry name" value="ADH_SHORT"/>
    <property type="match status" value="1"/>
</dbReference>
<dbReference type="InterPro" id="IPR020904">
    <property type="entry name" value="Sc_DH/Rdtase_CS"/>
</dbReference>
<evidence type="ECO:0000313" key="4">
    <source>
        <dbReference type="Proteomes" id="UP001059971"/>
    </source>
</evidence>
<gene>
    <name evidence="3" type="ORF">SBA_ch1_21640</name>
</gene>
<dbReference type="PANTHER" id="PTHR24321:SF8">
    <property type="entry name" value="ESTRADIOL 17-BETA-DEHYDROGENASE 8-RELATED"/>
    <property type="match status" value="1"/>
</dbReference>
<dbReference type="InterPro" id="IPR036291">
    <property type="entry name" value="NAD(P)-bd_dom_sf"/>
</dbReference>
<accession>A0ABN5WCG9</accession>
<keyword evidence="2" id="KW-0560">Oxidoreductase</keyword>
<dbReference type="CDD" id="cd05233">
    <property type="entry name" value="SDR_c"/>
    <property type="match status" value="1"/>
</dbReference>
<dbReference type="EMBL" id="AP018817">
    <property type="protein sequence ID" value="BBF69964.1"/>
    <property type="molecule type" value="Genomic_DNA"/>
</dbReference>
<dbReference type="PANTHER" id="PTHR24321">
    <property type="entry name" value="DEHYDROGENASES, SHORT CHAIN"/>
    <property type="match status" value="1"/>
</dbReference>
<organism evidence="3 4">
    <name type="scientific">Sphingomonas bisphenolicum</name>
    <dbReference type="NCBI Taxonomy" id="296544"/>
    <lineage>
        <taxon>Bacteria</taxon>
        <taxon>Pseudomonadati</taxon>
        <taxon>Pseudomonadota</taxon>
        <taxon>Alphaproteobacteria</taxon>
        <taxon>Sphingomonadales</taxon>
        <taxon>Sphingomonadaceae</taxon>
        <taxon>Sphingomonas</taxon>
    </lineage>
</organism>
<dbReference type="Gene3D" id="3.40.50.720">
    <property type="entry name" value="NAD(P)-binding Rossmann-like Domain"/>
    <property type="match status" value="1"/>
</dbReference>
<dbReference type="Proteomes" id="UP001059971">
    <property type="component" value="Chromosome 1"/>
</dbReference>
<reference evidence="3" key="1">
    <citation type="submission" date="2018-07" db="EMBL/GenBank/DDBJ databases">
        <title>Complete genome sequence of Sphingomonas bisphenolicum strain AO1, a bisphenol A degradative bacterium isolated from Japanese farm field.</title>
        <authorList>
            <person name="Murakami M."/>
            <person name="Koh M."/>
            <person name="Koba S."/>
            <person name="Matsumura Y."/>
        </authorList>
    </citation>
    <scope>NUCLEOTIDE SEQUENCE</scope>
    <source>
        <strain evidence="3">AO1</strain>
    </source>
</reference>
<evidence type="ECO:0000256" key="2">
    <source>
        <dbReference type="ARBA" id="ARBA00023002"/>
    </source>
</evidence>